<feature type="signal peptide" evidence="1">
    <location>
        <begin position="1"/>
        <end position="29"/>
    </location>
</feature>
<protein>
    <submittedName>
        <fullName evidence="3">SGNH/GDSL hydrolase family protein</fullName>
    </submittedName>
</protein>
<dbReference type="Proteomes" id="UP001216579">
    <property type="component" value="Unassembled WGS sequence"/>
</dbReference>
<feature type="chain" id="PRO_5047020071" evidence="1">
    <location>
        <begin position="30"/>
        <end position="265"/>
    </location>
</feature>
<evidence type="ECO:0000313" key="4">
    <source>
        <dbReference type="Proteomes" id="UP001216579"/>
    </source>
</evidence>
<dbReference type="InterPro" id="IPR013830">
    <property type="entry name" value="SGNH_hydro"/>
</dbReference>
<dbReference type="Gene3D" id="3.40.50.1110">
    <property type="entry name" value="SGNH hydrolase"/>
    <property type="match status" value="1"/>
</dbReference>
<gene>
    <name evidence="3" type="ORF">P3G67_14335</name>
</gene>
<proteinExistence type="predicted"/>
<sequence>MRITRLVATLSALPLIAALSLWGTSGAGAAGPGYVALGDSYSAGVGAGGTTAASGECRRSTRAYPELWAAAAAPASFAFTACDGATTVDVLNGQLGALGSATGLVSITVGGDDAGFAQVMATCALSADLLCVQRVDRARGFVRDSLPGLLDTVYSAIRARAPHARVVVLGYPRFYQRGGGCLAGLGEAKRTAIDGGIDQLDSVIADRAAAHGFAFGDVRGVFAAHEICGQDPWLHSVTLPVGDSYHPTAVGQSHGYLPVFTAVAG</sequence>
<name>A0ABT5ZKP4_9ACTN</name>
<dbReference type="Pfam" id="PF13472">
    <property type="entry name" value="Lipase_GDSL_2"/>
    <property type="match status" value="1"/>
</dbReference>
<dbReference type="PANTHER" id="PTHR37981:SF1">
    <property type="entry name" value="SGNH HYDROLASE-TYPE ESTERASE DOMAIN-CONTAINING PROTEIN"/>
    <property type="match status" value="1"/>
</dbReference>
<dbReference type="RefSeq" id="WP_276093817.1">
    <property type="nucleotide sequence ID" value="NZ_JARJBC010000007.1"/>
</dbReference>
<dbReference type="GO" id="GO:0016787">
    <property type="term" value="F:hydrolase activity"/>
    <property type="evidence" value="ECO:0007669"/>
    <property type="project" value="UniProtKB-KW"/>
</dbReference>
<reference evidence="3 4" key="1">
    <citation type="submission" date="2023-03" db="EMBL/GenBank/DDBJ databases">
        <title>Draft genome sequence of Streptomyces sp. RB6PN23 isolated from peat swamp forest in Thailand.</title>
        <authorList>
            <person name="Klaysubun C."/>
            <person name="Duangmal K."/>
        </authorList>
    </citation>
    <scope>NUCLEOTIDE SEQUENCE [LARGE SCALE GENOMIC DNA]</scope>
    <source>
        <strain evidence="3 4">RB6PN23</strain>
    </source>
</reference>
<comment type="caution">
    <text evidence="3">The sequence shown here is derived from an EMBL/GenBank/DDBJ whole genome shotgun (WGS) entry which is preliminary data.</text>
</comment>
<keyword evidence="4" id="KW-1185">Reference proteome</keyword>
<feature type="domain" description="SGNH hydrolase-type esterase" evidence="2">
    <location>
        <begin position="36"/>
        <end position="252"/>
    </location>
</feature>
<keyword evidence="1" id="KW-0732">Signal</keyword>
<organism evidence="3 4">
    <name type="scientific">Streptomyces silvisoli</name>
    <dbReference type="NCBI Taxonomy" id="3034235"/>
    <lineage>
        <taxon>Bacteria</taxon>
        <taxon>Bacillati</taxon>
        <taxon>Actinomycetota</taxon>
        <taxon>Actinomycetes</taxon>
        <taxon>Kitasatosporales</taxon>
        <taxon>Streptomycetaceae</taxon>
        <taxon>Streptomyces</taxon>
    </lineage>
</organism>
<evidence type="ECO:0000259" key="2">
    <source>
        <dbReference type="Pfam" id="PF13472"/>
    </source>
</evidence>
<evidence type="ECO:0000313" key="3">
    <source>
        <dbReference type="EMBL" id="MDF3290401.1"/>
    </source>
</evidence>
<dbReference type="PANTHER" id="PTHR37981">
    <property type="entry name" value="LIPASE 2"/>
    <property type="match status" value="1"/>
</dbReference>
<dbReference type="EMBL" id="JARJBC010000007">
    <property type="protein sequence ID" value="MDF3290401.1"/>
    <property type="molecule type" value="Genomic_DNA"/>
</dbReference>
<accession>A0ABT5ZKP4</accession>
<dbReference type="SUPFAM" id="SSF52266">
    <property type="entry name" value="SGNH hydrolase"/>
    <property type="match status" value="1"/>
</dbReference>
<dbReference type="InterPro" id="IPR036514">
    <property type="entry name" value="SGNH_hydro_sf"/>
</dbReference>
<evidence type="ECO:0000256" key="1">
    <source>
        <dbReference type="SAM" id="SignalP"/>
    </source>
</evidence>
<keyword evidence="3" id="KW-0378">Hydrolase</keyword>
<dbReference type="InterPro" id="IPR037460">
    <property type="entry name" value="SEST-like"/>
</dbReference>
<dbReference type="CDD" id="cd01823">
    <property type="entry name" value="SEST_like"/>
    <property type="match status" value="1"/>
</dbReference>